<protein>
    <submittedName>
        <fullName evidence="3">Uncharacterized protein</fullName>
    </submittedName>
</protein>
<reference evidence="3" key="1">
    <citation type="submission" date="2022-07" db="EMBL/GenBank/DDBJ databases">
        <title>Evaluation of T. orientalis genome assembly methods using nanopore sequencing and analysis of variation between genomes.</title>
        <authorList>
            <person name="Yam J."/>
            <person name="Micallef M.L."/>
            <person name="Liu M."/>
            <person name="Djordjevic S.P."/>
            <person name="Bogema D.R."/>
            <person name="Jenkins C."/>
        </authorList>
    </citation>
    <scope>NUCLEOTIDE SEQUENCE</scope>
    <source>
        <strain evidence="3">Fish Creek</strain>
    </source>
</reference>
<evidence type="ECO:0000313" key="3">
    <source>
        <dbReference type="EMBL" id="UKJ88684.1"/>
    </source>
</evidence>
<sequence length="680" mass="77483">MKLLILYIIGIILANPAVNAVKNTSSSSFTNTLSRANSISSDSDATPTQDGTSIILSDVTKQEDELLDDLLFHGLVDGYTFTLDCVTMSKHEENHDLDNKSSKASEKQLEKEHQQNSKEAKLEGEYMVKHRPLESTKVEKSEASLFHDFNILLHYLNSRGQEWKLFEPKDLGFEQSSENHMVFKSEQNDSADIKIPRNMFYSVGNMKKSIPVHKDNKKPILLTCMESFIVSRLGFASMTKLITSNAEVEKKLEYLKKWIEIAKKHFILYLPYITVTAPRCFSLLKDPNEDHVHSDYSDNNHYKHLFAVSKKMLELRSDDGFLQTYVMLDSDLHPEIMRKTLEDKHLFPLLLQEKENTLKTIHQHHKHEMDWDTFQSAGNNILAELEQQILTKYDKFLKPENWGIGLNPEESKKAEMELIKLFVKSQKKLNLKVIQTVRKVTHQFVDKKKGDDNQLKKSMIKFSEKEQEAAKRERSTDKTLDKCMRDAENQLDEDLQKYKDSNQSDIATKLKSFEHDSWMECVSSRIFDKFVSVCKHEDYCKNLMDKLDALLKEVDADSTAAIAMENFHYVLTVALLQDTKITVQDVKKHVLQISREEIKDMTEPTNGSSVSHSSSSGNEEVETRSGDSSSSTITEESMDSSSSNGESSSDSGTANEESTHSGGSSEQDSGEKTEETSSQS</sequence>
<feature type="signal peptide" evidence="2">
    <location>
        <begin position="1"/>
        <end position="20"/>
    </location>
</feature>
<keyword evidence="2" id="KW-0732">Signal</keyword>
<accession>A0A976M5B1</accession>
<dbReference type="EMBL" id="CP056066">
    <property type="protein sequence ID" value="UKJ88684.1"/>
    <property type="molecule type" value="Genomic_DNA"/>
</dbReference>
<dbReference type="AlphaFoldDB" id="A0A976M5B1"/>
<feature type="compositionally biased region" description="Low complexity" evidence="1">
    <location>
        <begin position="606"/>
        <end position="618"/>
    </location>
</feature>
<evidence type="ECO:0000313" key="4">
    <source>
        <dbReference type="Proteomes" id="UP000244803"/>
    </source>
</evidence>
<dbReference type="OrthoDB" id="361705at2759"/>
<feature type="compositionally biased region" description="Low complexity" evidence="1">
    <location>
        <begin position="626"/>
        <end position="653"/>
    </location>
</feature>
<feature type="region of interest" description="Disordered" evidence="1">
    <location>
        <begin position="92"/>
        <end position="120"/>
    </location>
</feature>
<name>A0A976M5B1_THEOR</name>
<feature type="chain" id="PRO_5037686119" evidence="2">
    <location>
        <begin position="21"/>
        <end position="680"/>
    </location>
</feature>
<gene>
    <name evidence="3" type="ORF">MACJ_001928</name>
</gene>
<evidence type="ECO:0000256" key="1">
    <source>
        <dbReference type="SAM" id="MobiDB-lite"/>
    </source>
</evidence>
<feature type="region of interest" description="Disordered" evidence="1">
    <location>
        <begin position="597"/>
        <end position="680"/>
    </location>
</feature>
<proteinExistence type="predicted"/>
<dbReference type="Proteomes" id="UP000244803">
    <property type="component" value="Chromosome 3"/>
</dbReference>
<feature type="compositionally biased region" description="Basic and acidic residues" evidence="1">
    <location>
        <begin position="669"/>
        <end position="680"/>
    </location>
</feature>
<evidence type="ECO:0000256" key="2">
    <source>
        <dbReference type="SAM" id="SignalP"/>
    </source>
</evidence>
<organism evidence="3 4">
    <name type="scientific">Theileria orientalis</name>
    <dbReference type="NCBI Taxonomy" id="68886"/>
    <lineage>
        <taxon>Eukaryota</taxon>
        <taxon>Sar</taxon>
        <taxon>Alveolata</taxon>
        <taxon>Apicomplexa</taxon>
        <taxon>Aconoidasida</taxon>
        <taxon>Piroplasmida</taxon>
        <taxon>Theileriidae</taxon>
        <taxon>Theileria</taxon>
    </lineage>
</organism>
<feature type="compositionally biased region" description="Polar residues" evidence="1">
    <location>
        <begin position="654"/>
        <end position="667"/>
    </location>
</feature>